<keyword evidence="3" id="KW-0813">Transport</keyword>
<gene>
    <name evidence="7" type="ORF">M6B22_01720</name>
</gene>
<accession>A0ABY7JYX9</accession>
<dbReference type="InterPro" id="IPR005669">
    <property type="entry name" value="Thiosulph/SO4-bd"/>
</dbReference>
<evidence type="ECO:0000256" key="4">
    <source>
        <dbReference type="ARBA" id="ARBA00022729"/>
    </source>
</evidence>
<dbReference type="PANTHER" id="PTHR30368:SF2">
    <property type="entry name" value="SULFATE-BINDING PROTEIN"/>
    <property type="match status" value="1"/>
</dbReference>
<evidence type="ECO:0000256" key="1">
    <source>
        <dbReference type="ARBA" id="ARBA00004418"/>
    </source>
</evidence>
<reference evidence="7" key="1">
    <citation type="submission" date="2022-05" db="EMBL/GenBank/DDBJ databases">
        <title>Jatrophihabitans sp. SB3-54 whole genome sequence.</title>
        <authorList>
            <person name="Suh M.K."/>
            <person name="Eom M.K."/>
            <person name="Kim J.S."/>
            <person name="Kim H.S."/>
            <person name="Do H.E."/>
            <person name="Shin Y.K."/>
            <person name="Lee J.-S."/>
        </authorList>
    </citation>
    <scope>NUCLEOTIDE SEQUENCE</scope>
    <source>
        <strain evidence="7">SB3-54</strain>
    </source>
</reference>
<sequence length="336" mass="34273">MFTPPSHRARAVVALALATASVLAGCRSSGVGRAHTVAIVAYSVPKPAYDALTSAFAKTGAGNGASFSASYGASGSQSKAVANGQAADYVAFSLEPDLTRLVPNTVAADWNRGPTKGMVSDSVVVIVVRTGNPKHIEGWADLIKPGVRIVTPDPASSGSAKWNILAAYTQALAGGGSASEASAYLTEFYRHTVSRPASGAEATATFDSGTGDALISYENEAISARQKGADVDYVVPDATFLIENPAAVTKDASQTAKDFLAYALSTAGQQTFAANGLRPVVAGVDPGTVKGANNPSEPFPEVGKLTTIADLGGWSKVNEEFFGADGIVTKIAAEVG</sequence>
<dbReference type="SUPFAM" id="SSF53850">
    <property type="entry name" value="Periplasmic binding protein-like II"/>
    <property type="match status" value="1"/>
</dbReference>
<protein>
    <submittedName>
        <fullName evidence="7">Extracellular solute-binding protein</fullName>
    </submittedName>
</protein>
<dbReference type="Proteomes" id="UP001164693">
    <property type="component" value="Chromosome"/>
</dbReference>
<feature type="chain" id="PRO_5045622789" evidence="6">
    <location>
        <begin position="25"/>
        <end position="336"/>
    </location>
</feature>
<evidence type="ECO:0000313" key="8">
    <source>
        <dbReference type="Proteomes" id="UP001164693"/>
    </source>
</evidence>
<keyword evidence="5" id="KW-0574">Periplasm</keyword>
<evidence type="ECO:0000256" key="5">
    <source>
        <dbReference type="ARBA" id="ARBA00022764"/>
    </source>
</evidence>
<evidence type="ECO:0000256" key="6">
    <source>
        <dbReference type="SAM" id="SignalP"/>
    </source>
</evidence>
<comment type="subcellular location">
    <subcellularLocation>
        <location evidence="1">Periplasm</location>
    </subcellularLocation>
</comment>
<feature type="signal peptide" evidence="6">
    <location>
        <begin position="1"/>
        <end position="24"/>
    </location>
</feature>
<dbReference type="Gene3D" id="3.40.190.10">
    <property type="entry name" value="Periplasmic binding protein-like II"/>
    <property type="match status" value="2"/>
</dbReference>
<comment type="similarity">
    <text evidence="2">Belongs to the prokaryotic sulfate-binding protein family.</text>
</comment>
<keyword evidence="4 6" id="KW-0732">Signal</keyword>
<name>A0ABY7JYX9_9ACTN</name>
<evidence type="ECO:0000256" key="3">
    <source>
        <dbReference type="ARBA" id="ARBA00022448"/>
    </source>
</evidence>
<dbReference type="RefSeq" id="WP_269444039.1">
    <property type="nucleotide sequence ID" value="NZ_CP097463.1"/>
</dbReference>
<dbReference type="PANTHER" id="PTHR30368">
    <property type="entry name" value="SULFATE-BINDING PROTEIN"/>
    <property type="match status" value="1"/>
</dbReference>
<organism evidence="7 8">
    <name type="scientific">Jatrophihabitans cynanchi</name>
    <dbReference type="NCBI Taxonomy" id="2944128"/>
    <lineage>
        <taxon>Bacteria</taxon>
        <taxon>Bacillati</taxon>
        <taxon>Actinomycetota</taxon>
        <taxon>Actinomycetes</taxon>
        <taxon>Jatrophihabitantales</taxon>
        <taxon>Jatrophihabitantaceae</taxon>
        <taxon>Jatrophihabitans</taxon>
    </lineage>
</organism>
<proteinExistence type="inferred from homology"/>
<evidence type="ECO:0000313" key="7">
    <source>
        <dbReference type="EMBL" id="WAX57498.1"/>
    </source>
</evidence>
<dbReference type="Pfam" id="PF13531">
    <property type="entry name" value="SBP_bac_11"/>
    <property type="match status" value="1"/>
</dbReference>
<evidence type="ECO:0000256" key="2">
    <source>
        <dbReference type="ARBA" id="ARBA00006099"/>
    </source>
</evidence>
<keyword evidence="8" id="KW-1185">Reference proteome</keyword>
<dbReference type="EMBL" id="CP097463">
    <property type="protein sequence ID" value="WAX57498.1"/>
    <property type="molecule type" value="Genomic_DNA"/>
</dbReference>